<dbReference type="AlphaFoldDB" id="A0AAE0I1V6"/>
<dbReference type="EMBL" id="JAUEDM010000005">
    <property type="protein sequence ID" value="KAK3316587.1"/>
    <property type="molecule type" value="Genomic_DNA"/>
</dbReference>
<accession>A0AAE0I1V6</accession>
<evidence type="ECO:0000256" key="1">
    <source>
        <dbReference type="SAM" id="MobiDB-lite"/>
    </source>
</evidence>
<organism evidence="4 5">
    <name type="scientific">Apodospora peruviana</name>
    <dbReference type="NCBI Taxonomy" id="516989"/>
    <lineage>
        <taxon>Eukaryota</taxon>
        <taxon>Fungi</taxon>
        <taxon>Dikarya</taxon>
        <taxon>Ascomycota</taxon>
        <taxon>Pezizomycotina</taxon>
        <taxon>Sordariomycetes</taxon>
        <taxon>Sordariomycetidae</taxon>
        <taxon>Sordariales</taxon>
        <taxon>Lasiosphaeriaceae</taxon>
        <taxon>Apodospora</taxon>
    </lineage>
</organism>
<dbReference type="Proteomes" id="UP001283341">
    <property type="component" value="Unassembled WGS sequence"/>
</dbReference>
<comment type="caution">
    <text evidence="4">The sequence shown here is derived from an EMBL/GenBank/DDBJ whole genome shotgun (WGS) entry which is preliminary data.</text>
</comment>
<feature type="compositionally biased region" description="Low complexity" evidence="1">
    <location>
        <begin position="322"/>
        <end position="333"/>
    </location>
</feature>
<evidence type="ECO:0000256" key="3">
    <source>
        <dbReference type="SAM" id="SignalP"/>
    </source>
</evidence>
<keyword evidence="2" id="KW-0812">Transmembrane</keyword>
<feature type="chain" id="PRO_5042191233" evidence="3">
    <location>
        <begin position="19"/>
        <end position="461"/>
    </location>
</feature>
<dbReference type="PANTHER" id="PTHR42044">
    <property type="entry name" value="DUF676 DOMAIN-CONTAINING PROTEIN-RELATED"/>
    <property type="match status" value="1"/>
</dbReference>
<evidence type="ECO:0000313" key="5">
    <source>
        <dbReference type="Proteomes" id="UP001283341"/>
    </source>
</evidence>
<feature type="signal peptide" evidence="3">
    <location>
        <begin position="1"/>
        <end position="18"/>
    </location>
</feature>
<feature type="transmembrane region" description="Helical" evidence="2">
    <location>
        <begin position="28"/>
        <end position="48"/>
    </location>
</feature>
<proteinExistence type="predicted"/>
<reference evidence="4" key="1">
    <citation type="journal article" date="2023" name="Mol. Phylogenet. Evol.">
        <title>Genome-scale phylogeny and comparative genomics of the fungal order Sordariales.</title>
        <authorList>
            <person name="Hensen N."/>
            <person name="Bonometti L."/>
            <person name="Westerberg I."/>
            <person name="Brannstrom I.O."/>
            <person name="Guillou S."/>
            <person name="Cros-Aarteil S."/>
            <person name="Calhoun S."/>
            <person name="Haridas S."/>
            <person name="Kuo A."/>
            <person name="Mondo S."/>
            <person name="Pangilinan J."/>
            <person name="Riley R."/>
            <person name="LaButti K."/>
            <person name="Andreopoulos B."/>
            <person name="Lipzen A."/>
            <person name="Chen C."/>
            <person name="Yan M."/>
            <person name="Daum C."/>
            <person name="Ng V."/>
            <person name="Clum A."/>
            <person name="Steindorff A."/>
            <person name="Ohm R.A."/>
            <person name="Martin F."/>
            <person name="Silar P."/>
            <person name="Natvig D.O."/>
            <person name="Lalanne C."/>
            <person name="Gautier V."/>
            <person name="Ament-Velasquez S.L."/>
            <person name="Kruys A."/>
            <person name="Hutchinson M.I."/>
            <person name="Powell A.J."/>
            <person name="Barry K."/>
            <person name="Miller A.N."/>
            <person name="Grigoriev I.V."/>
            <person name="Debuchy R."/>
            <person name="Gladieux P."/>
            <person name="Hiltunen Thoren M."/>
            <person name="Johannesson H."/>
        </authorList>
    </citation>
    <scope>NUCLEOTIDE SEQUENCE</scope>
    <source>
        <strain evidence="4">CBS 118394</strain>
    </source>
</reference>
<name>A0AAE0I1V6_9PEZI</name>
<evidence type="ECO:0000313" key="4">
    <source>
        <dbReference type="EMBL" id="KAK3316587.1"/>
    </source>
</evidence>
<evidence type="ECO:0000256" key="2">
    <source>
        <dbReference type="SAM" id="Phobius"/>
    </source>
</evidence>
<keyword evidence="3" id="KW-0732">Signal</keyword>
<reference evidence="4" key="2">
    <citation type="submission" date="2023-06" db="EMBL/GenBank/DDBJ databases">
        <authorList>
            <consortium name="Lawrence Berkeley National Laboratory"/>
            <person name="Haridas S."/>
            <person name="Hensen N."/>
            <person name="Bonometti L."/>
            <person name="Westerberg I."/>
            <person name="Brannstrom I.O."/>
            <person name="Guillou S."/>
            <person name="Cros-Aarteil S."/>
            <person name="Calhoun S."/>
            <person name="Kuo A."/>
            <person name="Mondo S."/>
            <person name="Pangilinan J."/>
            <person name="Riley R."/>
            <person name="Labutti K."/>
            <person name="Andreopoulos B."/>
            <person name="Lipzen A."/>
            <person name="Chen C."/>
            <person name="Yanf M."/>
            <person name="Daum C."/>
            <person name="Ng V."/>
            <person name="Clum A."/>
            <person name="Steindorff A."/>
            <person name="Ohm R."/>
            <person name="Martin F."/>
            <person name="Silar P."/>
            <person name="Natvig D."/>
            <person name="Lalanne C."/>
            <person name="Gautier V."/>
            <person name="Ament-Velasquez S.L."/>
            <person name="Kruys A."/>
            <person name="Hutchinson M.I."/>
            <person name="Powell A.J."/>
            <person name="Barry K."/>
            <person name="Miller A.N."/>
            <person name="Grigoriev I.V."/>
            <person name="Debuchy R."/>
            <person name="Gladieux P."/>
            <person name="Thoren M.H."/>
            <person name="Johannesson H."/>
        </authorList>
    </citation>
    <scope>NUCLEOTIDE SEQUENCE</scope>
    <source>
        <strain evidence="4">CBS 118394</strain>
    </source>
</reference>
<keyword evidence="2" id="KW-0472">Membrane</keyword>
<keyword evidence="5" id="KW-1185">Reference proteome</keyword>
<protein>
    <submittedName>
        <fullName evidence="4">Uncharacterized protein</fullName>
    </submittedName>
</protein>
<dbReference type="PANTHER" id="PTHR42044:SF2">
    <property type="entry name" value="DUF676 DOMAIN-CONTAINING PROTEIN"/>
    <property type="match status" value="1"/>
</dbReference>
<keyword evidence="2" id="KW-1133">Transmembrane helix</keyword>
<sequence>MMLQVVLASMEICMMVAAIPLSLMLPGAMFAAWTCCCAAVVVAMCWLLNAKEQMYQCMTTASSEGWMVGQENDDEKWMFLGGMGMSSRHCHRTTLPILSKLFSRPMTCICMPTWGMPLDMLIMTLQRCLPIPTQARRNLYARLRCALLDDAMNRCVVMAHNRSAVIVSQVVSQLCCDLPADKLCKLEIYTFGSAAGEFMMPLGGGSDNSMNHNNNNNNMEQHYPDNHHLMQDNIMSDNQQVRNKSIHVEHFAMADDPFAQLGVLRSIRNNMEGRYCGGVFVLNNSQQPSSPKSQKHTMFSTGMMMEDYLLSLFPAQLLAGGSSLPNPNNNNSPQTQHHKSRLDSTMLIDRDCAEKREIAAMGNYYAAKQGGFSSGGKKRLSWTGLATSAGQKSNGVSAGMVGLEMARRGCKNCDGHKGREVSWLVRYVGVTVPPMMQSSAQTVAGMMANSPSNGGKQRGQI</sequence>
<feature type="region of interest" description="Disordered" evidence="1">
    <location>
        <begin position="321"/>
        <end position="343"/>
    </location>
</feature>
<gene>
    <name evidence="4" type="ORF">B0H66DRAFT_519607</name>
</gene>